<comment type="caution">
    <text evidence="2">The sequence shown here is derived from an EMBL/GenBank/DDBJ whole genome shotgun (WGS) entry which is preliminary data.</text>
</comment>
<gene>
    <name evidence="2" type="ORF">RBSH_01612</name>
</gene>
<dbReference type="EMBL" id="AMCW01000040">
    <property type="protein sequence ID" value="EKK02919.1"/>
    <property type="molecule type" value="Genomic_DNA"/>
</dbReference>
<dbReference type="InterPro" id="IPR006171">
    <property type="entry name" value="TOPRIM_dom"/>
</dbReference>
<dbReference type="AlphaFoldDB" id="K5DJ88"/>
<dbReference type="RefSeq" id="WP_007331488.1">
    <property type="nucleotide sequence ID" value="NZ_AMCW01000040.1"/>
</dbReference>
<name>K5DJ88_RHOBT</name>
<dbReference type="SMART" id="SM00493">
    <property type="entry name" value="TOPRIM"/>
    <property type="match status" value="1"/>
</dbReference>
<dbReference type="Pfam" id="PF13154">
    <property type="entry name" value="DUF3991"/>
    <property type="match status" value="1"/>
</dbReference>
<evidence type="ECO:0000313" key="3">
    <source>
        <dbReference type="Proteomes" id="UP000007993"/>
    </source>
</evidence>
<protein>
    <recommendedName>
        <fullName evidence="1">Toprim domain-containing protein</fullName>
    </recommendedName>
</protein>
<reference evidence="2 3" key="1">
    <citation type="journal article" date="2013" name="Mar. Genomics">
        <title>Expression of sulfatases in Rhodopirellula baltica and the diversity of sulfatases in the genus Rhodopirellula.</title>
        <authorList>
            <person name="Wegner C.E."/>
            <person name="Richter-Heitmann T."/>
            <person name="Klindworth A."/>
            <person name="Klockow C."/>
            <person name="Richter M."/>
            <person name="Achstetter T."/>
            <person name="Glockner F.O."/>
            <person name="Harder J."/>
        </authorList>
    </citation>
    <scope>NUCLEOTIDE SEQUENCE [LARGE SCALE GENOMIC DNA]</scope>
    <source>
        <strain evidence="2 3">SH28</strain>
    </source>
</reference>
<dbReference type="Proteomes" id="UP000007993">
    <property type="component" value="Unassembled WGS sequence"/>
</dbReference>
<organism evidence="2 3">
    <name type="scientific">Rhodopirellula baltica SH28</name>
    <dbReference type="NCBI Taxonomy" id="993517"/>
    <lineage>
        <taxon>Bacteria</taxon>
        <taxon>Pseudomonadati</taxon>
        <taxon>Planctomycetota</taxon>
        <taxon>Planctomycetia</taxon>
        <taxon>Pirellulales</taxon>
        <taxon>Pirellulaceae</taxon>
        <taxon>Rhodopirellula</taxon>
    </lineage>
</organism>
<sequence>MIDRKAELDQFKRINLAEYAASRGFVMDRRASSRHSMVMRHPRGDKLIISRDASGLYYYFNAKGSDSGTIIDLVGSLDGSNLGEIRKTLRAYDGSQLANAPTPTLPFVVEPATHDAAGVLKAWMEMKDATAGHSYLTEHRGISAEVQTHPIFSGRIRIDRRGNAAFPHFGPGNTGLCGFELKNGNANGTTFTGFSPGGLKALHCSRPRDTDREAVICETAIDMLSLATLEGTERRRFFSTAGQISPLQAECLRSAANRMPRGSRVVIATDNDDGGIAFASKIEEALRPVDIPIVRHMPPTSGDWNDVLLQKRDCSGTEIRFG</sequence>
<accession>K5DJ88</accession>
<dbReference type="InterPro" id="IPR025054">
    <property type="entry name" value="DUF3991"/>
</dbReference>
<dbReference type="CDD" id="cd00188">
    <property type="entry name" value="TOPRIM"/>
    <property type="match status" value="1"/>
</dbReference>
<evidence type="ECO:0000313" key="2">
    <source>
        <dbReference type="EMBL" id="EKK02919.1"/>
    </source>
</evidence>
<dbReference type="PATRIC" id="fig|993517.3.peg.1757"/>
<feature type="domain" description="Toprim" evidence="1">
    <location>
        <begin position="212"/>
        <end position="299"/>
    </location>
</feature>
<evidence type="ECO:0000259" key="1">
    <source>
        <dbReference type="PROSITE" id="PS50880"/>
    </source>
</evidence>
<dbReference type="Pfam" id="PF13155">
    <property type="entry name" value="Toprim_2"/>
    <property type="match status" value="1"/>
</dbReference>
<dbReference type="Gene3D" id="3.40.1360.10">
    <property type="match status" value="1"/>
</dbReference>
<dbReference type="PROSITE" id="PS50880">
    <property type="entry name" value="TOPRIM"/>
    <property type="match status" value="1"/>
</dbReference>
<proteinExistence type="predicted"/>